<dbReference type="AlphaFoldDB" id="A0A9W6XPE9"/>
<feature type="domain" description="Putative zinc-finger" evidence="1">
    <location>
        <begin position="152"/>
        <end position="170"/>
    </location>
</feature>
<evidence type="ECO:0000313" key="2">
    <source>
        <dbReference type="EMBL" id="GMF42983.1"/>
    </source>
</evidence>
<reference evidence="2" key="1">
    <citation type="submission" date="2023-04" db="EMBL/GenBank/DDBJ databases">
        <title>Phytophthora fragariaefolia NBRC 109709.</title>
        <authorList>
            <person name="Ichikawa N."/>
            <person name="Sato H."/>
            <person name="Tonouchi N."/>
        </authorList>
    </citation>
    <scope>NUCLEOTIDE SEQUENCE</scope>
    <source>
        <strain evidence="2">NBRC 109709</strain>
    </source>
</reference>
<keyword evidence="3" id="KW-1185">Reference proteome</keyword>
<accession>A0A9W6XPE9</accession>
<sequence>MFDLLLAEKKSANGAAVVHKRRYKHFVASLLGEHVTTPNSSALSTILSACIGVDAEGTSMSYKTPFPYQSYGQVASVLDKKEIWLRDFAKKSEPYSSLSPRQHELNRYGGSRENAFLPKYTKPFCVSSDSVVMQLREVGSAVTKKIDPMKILCQYELNGVCNDKNCSNYHQKDYEAATSKDCTDDSDKAKVQQVDEVGHLLSSFAEFRSRIMAKWPLITTSRDLLPVSTMFCA</sequence>
<dbReference type="OrthoDB" id="1922977at2759"/>
<comment type="caution">
    <text evidence="2">The sequence shown here is derived from an EMBL/GenBank/DDBJ whole genome shotgun (WGS) entry which is preliminary data.</text>
</comment>
<gene>
    <name evidence="2" type="ORF">Pfra01_001431500</name>
</gene>
<protein>
    <submittedName>
        <fullName evidence="2">Unnamed protein product</fullName>
    </submittedName>
</protein>
<evidence type="ECO:0000259" key="1">
    <source>
        <dbReference type="Pfam" id="PF10650"/>
    </source>
</evidence>
<organism evidence="2 3">
    <name type="scientific">Phytophthora fragariaefolia</name>
    <dbReference type="NCBI Taxonomy" id="1490495"/>
    <lineage>
        <taxon>Eukaryota</taxon>
        <taxon>Sar</taxon>
        <taxon>Stramenopiles</taxon>
        <taxon>Oomycota</taxon>
        <taxon>Peronosporomycetes</taxon>
        <taxon>Peronosporales</taxon>
        <taxon>Peronosporaceae</taxon>
        <taxon>Phytophthora</taxon>
    </lineage>
</organism>
<dbReference type="EMBL" id="BSXT01001505">
    <property type="protein sequence ID" value="GMF42983.1"/>
    <property type="molecule type" value="Genomic_DNA"/>
</dbReference>
<dbReference type="Proteomes" id="UP001165121">
    <property type="component" value="Unassembled WGS sequence"/>
</dbReference>
<evidence type="ECO:0000313" key="3">
    <source>
        <dbReference type="Proteomes" id="UP001165121"/>
    </source>
</evidence>
<proteinExistence type="predicted"/>
<name>A0A9W6XPE9_9STRA</name>
<dbReference type="Pfam" id="PF10650">
    <property type="entry name" value="zf-C3H1"/>
    <property type="match status" value="1"/>
</dbReference>
<dbReference type="InterPro" id="IPR019607">
    <property type="entry name" value="Putative_zinc-finger_domain"/>
</dbReference>